<sequence length="108" mass="11632">MSDTNALHAGVERLAGRLRSLPQRRLLAGAAAEGLDTARWLTWRAQLLEFPGREPYELPDDGIFTVGDQLAVAGHDLVAALAGADRDRADEVLAEALERMERAAKAVG</sequence>
<accession>A0ABS2TNQ8</accession>
<evidence type="ECO:0000313" key="1">
    <source>
        <dbReference type="EMBL" id="MBM9504974.1"/>
    </source>
</evidence>
<protein>
    <submittedName>
        <fullName evidence="1">Uncharacterized protein</fullName>
    </submittedName>
</protein>
<reference evidence="1 2" key="1">
    <citation type="submission" date="2021-01" db="EMBL/GenBank/DDBJ databases">
        <title>Streptomyces acididurans sp. nov., isolated from a peat swamp forest soil.</title>
        <authorList>
            <person name="Chantavorakit T."/>
            <person name="Duangmal K."/>
        </authorList>
    </citation>
    <scope>NUCLEOTIDE SEQUENCE [LARGE SCALE GENOMIC DNA]</scope>
    <source>
        <strain evidence="1 2">KK5PA1</strain>
    </source>
</reference>
<proteinExistence type="predicted"/>
<comment type="caution">
    <text evidence="1">The sequence shown here is derived from an EMBL/GenBank/DDBJ whole genome shotgun (WGS) entry which is preliminary data.</text>
</comment>
<dbReference type="Proteomes" id="UP000749040">
    <property type="component" value="Unassembled WGS sequence"/>
</dbReference>
<evidence type="ECO:0000313" key="2">
    <source>
        <dbReference type="Proteomes" id="UP000749040"/>
    </source>
</evidence>
<gene>
    <name evidence="1" type="ORF">ITX44_10560</name>
</gene>
<dbReference type="EMBL" id="JADKYB010000005">
    <property type="protein sequence ID" value="MBM9504974.1"/>
    <property type="molecule type" value="Genomic_DNA"/>
</dbReference>
<keyword evidence="2" id="KW-1185">Reference proteome</keyword>
<name>A0ABS2TNQ8_9ACTN</name>
<organism evidence="1 2">
    <name type="scientific">Actinacidiphila acididurans</name>
    <dbReference type="NCBI Taxonomy" id="2784346"/>
    <lineage>
        <taxon>Bacteria</taxon>
        <taxon>Bacillati</taxon>
        <taxon>Actinomycetota</taxon>
        <taxon>Actinomycetes</taxon>
        <taxon>Kitasatosporales</taxon>
        <taxon>Streptomycetaceae</taxon>
        <taxon>Actinacidiphila</taxon>
    </lineage>
</organism>
<dbReference type="RefSeq" id="WP_205356852.1">
    <property type="nucleotide sequence ID" value="NZ_JADKYB010000005.1"/>
</dbReference>